<reference evidence="3" key="1">
    <citation type="journal article" date="2023" name="Commun. Biol.">
        <title>Genome analysis of Parmales, the sister group of diatoms, reveals the evolutionary specialization of diatoms from phago-mixotrophs to photoautotrophs.</title>
        <authorList>
            <person name="Ban H."/>
            <person name="Sato S."/>
            <person name="Yoshikawa S."/>
            <person name="Yamada K."/>
            <person name="Nakamura Y."/>
            <person name="Ichinomiya M."/>
            <person name="Sato N."/>
            <person name="Blanc-Mathieu R."/>
            <person name="Endo H."/>
            <person name="Kuwata A."/>
            <person name="Ogata H."/>
        </authorList>
    </citation>
    <scope>NUCLEOTIDE SEQUENCE [LARGE SCALE GENOMIC DNA]</scope>
    <source>
        <strain evidence="3">NIES 3699</strain>
    </source>
</reference>
<comment type="caution">
    <text evidence="2">The sequence shown here is derived from an EMBL/GenBank/DDBJ whole genome shotgun (WGS) entry which is preliminary data.</text>
</comment>
<sequence>MSGNDSVSLSQLAPGSNIVSSPGGGGAMDTLNNGGAVSGVVHHKLLFRTDDANATPMTGYEDESTIATDSTEDDLDDGSVIFAGRRCC</sequence>
<feature type="compositionally biased region" description="Polar residues" evidence="1">
    <location>
        <begin position="1"/>
        <end position="20"/>
    </location>
</feature>
<feature type="region of interest" description="Disordered" evidence="1">
    <location>
        <begin position="53"/>
        <end position="75"/>
    </location>
</feature>
<protein>
    <submittedName>
        <fullName evidence="2">Uncharacterized protein</fullName>
    </submittedName>
</protein>
<evidence type="ECO:0000313" key="2">
    <source>
        <dbReference type="EMBL" id="GMI15266.1"/>
    </source>
</evidence>
<name>A0A9W7FNN2_9STRA</name>
<gene>
    <name evidence="2" type="ORF">TrVE_jg264</name>
</gene>
<feature type="region of interest" description="Disordered" evidence="1">
    <location>
        <begin position="1"/>
        <end position="31"/>
    </location>
</feature>
<dbReference type="AlphaFoldDB" id="A0A9W7FNN2"/>
<dbReference type="EMBL" id="BRXX01000515">
    <property type="protein sequence ID" value="GMI15266.1"/>
    <property type="molecule type" value="Genomic_DNA"/>
</dbReference>
<feature type="compositionally biased region" description="Acidic residues" evidence="1">
    <location>
        <begin position="60"/>
        <end position="75"/>
    </location>
</feature>
<organism evidence="2 3">
    <name type="scientific">Triparma verrucosa</name>
    <dbReference type="NCBI Taxonomy" id="1606542"/>
    <lineage>
        <taxon>Eukaryota</taxon>
        <taxon>Sar</taxon>
        <taxon>Stramenopiles</taxon>
        <taxon>Ochrophyta</taxon>
        <taxon>Bolidophyceae</taxon>
        <taxon>Parmales</taxon>
        <taxon>Triparmaceae</taxon>
        <taxon>Triparma</taxon>
    </lineage>
</organism>
<proteinExistence type="predicted"/>
<evidence type="ECO:0000256" key="1">
    <source>
        <dbReference type="SAM" id="MobiDB-lite"/>
    </source>
</evidence>
<accession>A0A9W7FNN2</accession>
<dbReference type="Proteomes" id="UP001165160">
    <property type="component" value="Unassembled WGS sequence"/>
</dbReference>
<evidence type="ECO:0000313" key="3">
    <source>
        <dbReference type="Proteomes" id="UP001165160"/>
    </source>
</evidence>
<keyword evidence="3" id="KW-1185">Reference proteome</keyword>